<dbReference type="STRING" id="1137138.A0A067NZZ3"/>
<sequence length="205" mass="23431">MAMQVDTAEDGPTCSERRGSCTWEFINWLCGRRHTHELSYDLESSFWVILYHSLLYVPRDKADELETIIPRIFEQRTCVSVPSGGDGKIATLAPRYMVFGDSLEFTHSKPLTFLVSSMLYALDVWMYQAAVCRGAQQSPVLFQQLQAAPYAPLILPERTHKNTGSILESTLDLTWPTDDKADFKRKLPRVLLDHHHPSRNGSHRH</sequence>
<name>A0A067NZZ3_PLEO1</name>
<dbReference type="Proteomes" id="UP000027073">
    <property type="component" value="Unassembled WGS sequence"/>
</dbReference>
<accession>A0A067NZZ3</accession>
<gene>
    <name evidence="1" type="ORF">PLEOSDRAFT_153756</name>
</gene>
<evidence type="ECO:0008006" key="3">
    <source>
        <dbReference type="Google" id="ProtNLM"/>
    </source>
</evidence>
<dbReference type="VEuPathDB" id="FungiDB:PLEOSDRAFT_153756"/>
<dbReference type="InParanoid" id="A0A067NZZ3"/>
<protein>
    <recommendedName>
        <fullName evidence="3">Fungal-type protein kinase domain-containing protein</fullName>
    </recommendedName>
</protein>
<organism evidence="1 2">
    <name type="scientific">Pleurotus ostreatus (strain PC15)</name>
    <name type="common">Oyster mushroom</name>
    <dbReference type="NCBI Taxonomy" id="1137138"/>
    <lineage>
        <taxon>Eukaryota</taxon>
        <taxon>Fungi</taxon>
        <taxon>Dikarya</taxon>
        <taxon>Basidiomycota</taxon>
        <taxon>Agaricomycotina</taxon>
        <taxon>Agaricomycetes</taxon>
        <taxon>Agaricomycetidae</taxon>
        <taxon>Agaricales</taxon>
        <taxon>Pleurotineae</taxon>
        <taxon>Pleurotaceae</taxon>
        <taxon>Pleurotus</taxon>
    </lineage>
</organism>
<reference evidence="2" key="1">
    <citation type="journal article" date="2014" name="Proc. Natl. Acad. Sci. U.S.A.">
        <title>Extensive sampling of basidiomycete genomes demonstrates inadequacy of the white-rot/brown-rot paradigm for wood decay fungi.</title>
        <authorList>
            <person name="Riley R."/>
            <person name="Salamov A.A."/>
            <person name="Brown D.W."/>
            <person name="Nagy L.G."/>
            <person name="Floudas D."/>
            <person name="Held B.W."/>
            <person name="Levasseur A."/>
            <person name="Lombard V."/>
            <person name="Morin E."/>
            <person name="Otillar R."/>
            <person name="Lindquist E.A."/>
            <person name="Sun H."/>
            <person name="LaButti K.M."/>
            <person name="Schmutz J."/>
            <person name="Jabbour D."/>
            <person name="Luo H."/>
            <person name="Baker S.E."/>
            <person name="Pisabarro A.G."/>
            <person name="Walton J.D."/>
            <person name="Blanchette R.A."/>
            <person name="Henrissat B."/>
            <person name="Martin F."/>
            <person name="Cullen D."/>
            <person name="Hibbett D.S."/>
            <person name="Grigoriev I.V."/>
        </authorList>
    </citation>
    <scope>NUCLEOTIDE SEQUENCE [LARGE SCALE GENOMIC DNA]</scope>
    <source>
        <strain evidence="2">PC15</strain>
    </source>
</reference>
<dbReference type="AlphaFoldDB" id="A0A067NZZ3"/>
<evidence type="ECO:0000313" key="1">
    <source>
        <dbReference type="EMBL" id="KDQ32560.1"/>
    </source>
</evidence>
<proteinExistence type="predicted"/>
<dbReference type="HOGENOM" id="CLU_1337987_0_0_1"/>
<evidence type="ECO:0000313" key="2">
    <source>
        <dbReference type="Proteomes" id="UP000027073"/>
    </source>
</evidence>
<dbReference type="EMBL" id="KL198004">
    <property type="protein sequence ID" value="KDQ32560.1"/>
    <property type="molecule type" value="Genomic_DNA"/>
</dbReference>